<organism evidence="4 5">
    <name type="scientific">Kyrpidia tusciae (strain DSM 2912 / NBRC 15312 / T2)</name>
    <name type="common">Bacillus tusciae</name>
    <dbReference type="NCBI Taxonomy" id="562970"/>
    <lineage>
        <taxon>Bacteria</taxon>
        <taxon>Bacillati</taxon>
        <taxon>Bacillota</taxon>
        <taxon>Bacilli</taxon>
        <taxon>Bacillales</taxon>
        <taxon>Alicyclobacillaceae</taxon>
        <taxon>Kyrpidia</taxon>
    </lineage>
</organism>
<dbReference type="Gene3D" id="3.10.129.10">
    <property type="entry name" value="Hotdog Thioesterase"/>
    <property type="match status" value="1"/>
</dbReference>
<evidence type="ECO:0000256" key="1">
    <source>
        <dbReference type="ARBA" id="ARBA00008324"/>
    </source>
</evidence>
<dbReference type="PANTHER" id="PTHR21660">
    <property type="entry name" value="THIOESTERASE SUPERFAMILY MEMBER-RELATED"/>
    <property type="match status" value="1"/>
</dbReference>
<protein>
    <submittedName>
        <fullName evidence="4">Thioesterase superfamily protein</fullName>
    </submittedName>
</protein>
<dbReference type="InterPro" id="IPR039298">
    <property type="entry name" value="ACOT13"/>
</dbReference>
<accession>D5WQ25</accession>
<dbReference type="InterPro" id="IPR003736">
    <property type="entry name" value="PAAI_dom"/>
</dbReference>
<dbReference type="EMBL" id="CP002017">
    <property type="protein sequence ID" value="ADG06434.1"/>
    <property type="molecule type" value="Genomic_DNA"/>
</dbReference>
<dbReference type="STRING" id="562970.Btus_1732"/>
<dbReference type="NCBIfam" id="TIGR00369">
    <property type="entry name" value="unchar_dom_1"/>
    <property type="match status" value="1"/>
</dbReference>
<proteinExistence type="inferred from homology"/>
<evidence type="ECO:0000313" key="5">
    <source>
        <dbReference type="Proteomes" id="UP000002368"/>
    </source>
</evidence>
<sequence>MIQERTRHSDSTIVEKIRRFEEIPSWAMVGLRVEDAGPGWAELRLPFHERLLQAMGRVHGGFIAMLIDSAVAAALWPTVEDGQAITTVDLKVNYVRPAVDQDLLAIAHVRHRGRTTGLADCSVVDAATRKEIAFGVALYMIVPA</sequence>
<dbReference type="Proteomes" id="UP000002368">
    <property type="component" value="Chromosome"/>
</dbReference>
<evidence type="ECO:0000259" key="3">
    <source>
        <dbReference type="Pfam" id="PF03061"/>
    </source>
</evidence>
<dbReference type="KEGG" id="bts:Btus_1732"/>
<dbReference type="SUPFAM" id="SSF54637">
    <property type="entry name" value="Thioesterase/thiol ester dehydrase-isomerase"/>
    <property type="match status" value="1"/>
</dbReference>
<dbReference type="HOGENOM" id="CLU_089876_3_3_9"/>
<comment type="similarity">
    <text evidence="1">Belongs to the thioesterase PaaI family.</text>
</comment>
<dbReference type="Pfam" id="PF03061">
    <property type="entry name" value="4HBT"/>
    <property type="match status" value="1"/>
</dbReference>
<feature type="domain" description="Thioesterase" evidence="3">
    <location>
        <begin position="55"/>
        <end position="129"/>
    </location>
</feature>
<reference evidence="4 5" key="1">
    <citation type="journal article" date="2011" name="Stand. Genomic Sci.">
        <title>Complete genome sequence of the thermophilic, hydrogen-oxidizing Bacillus tusciae type strain (T2) and reclassification in the new genus, Kyrpidia gen. nov. as Kyrpidia tusciae comb. nov. and emendation of the family Alicyclobacillaceae da Costa and Rainey, 2010.</title>
        <authorList>
            <person name="Klenk H.P."/>
            <person name="Lapidus A."/>
            <person name="Chertkov O."/>
            <person name="Copeland A."/>
            <person name="Del Rio T.G."/>
            <person name="Nolan M."/>
            <person name="Lucas S."/>
            <person name="Chen F."/>
            <person name="Tice H."/>
            <person name="Cheng J.F."/>
            <person name="Han C."/>
            <person name="Bruce D."/>
            <person name="Goodwin L."/>
            <person name="Pitluck S."/>
            <person name="Pati A."/>
            <person name="Ivanova N."/>
            <person name="Mavromatis K."/>
            <person name="Daum C."/>
            <person name="Chen A."/>
            <person name="Palaniappan K."/>
            <person name="Chang Y.J."/>
            <person name="Land M."/>
            <person name="Hauser L."/>
            <person name="Jeffries C.D."/>
            <person name="Detter J.C."/>
            <person name="Rohde M."/>
            <person name="Abt B."/>
            <person name="Pukall R."/>
            <person name="Goker M."/>
            <person name="Bristow J."/>
            <person name="Markowitz V."/>
            <person name="Hugenholtz P."/>
            <person name="Eisen J.A."/>
        </authorList>
    </citation>
    <scope>NUCLEOTIDE SEQUENCE [LARGE SCALE GENOMIC DNA]</scope>
    <source>
        <strain evidence="4 5">DSM 2912</strain>
    </source>
</reference>
<keyword evidence="2" id="KW-0378">Hydrolase</keyword>
<dbReference type="PANTHER" id="PTHR21660:SF1">
    <property type="entry name" value="ACYL-COENZYME A THIOESTERASE 13"/>
    <property type="match status" value="1"/>
</dbReference>
<keyword evidence="5" id="KW-1185">Reference proteome</keyword>
<gene>
    <name evidence="4" type="ordered locus">Btus_1732</name>
</gene>
<dbReference type="InterPro" id="IPR006683">
    <property type="entry name" value="Thioestr_dom"/>
</dbReference>
<dbReference type="AlphaFoldDB" id="D5WQ25"/>
<dbReference type="eggNOG" id="COG2050">
    <property type="taxonomic scope" value="Bacteria"/>
</dbReference>
<dbReference type="CDD" id="cd03443">
    <property type="entry name" value="PaaI_thioesterase"/>
    <property type="match status" value="1"/>
</dbReference>
<dbReference type="InterPro" id="IPR029069">
    <property type="entry name" value="HotDog_dom_sf"/>
</dbReference>
<evidence type="ECO:0000313" key="4">
    <source>
        <dbReference type="EMBL" id="ADG06434.1"/>
    </source>
</evidence>
<dbReference type="GO" id="GO:0047617">
    <property type="term" value="F:fatty acyl-CoA hydrolase activity"/>
    <property type="evidence" value="ECO:0007669"/>
    <property type="project" value="InterPro"/>
</dbReference>
<name>D5WQ25_KYRT2</name>
<evidence type="ECO:0000256" key="2">
    <source>
        <dbReference type="ARBA" id="ARBA00022801"/>
    </source>
</evidence>